<dbReference type="EMBL" id="SOEG01000024">
    <property type="protein sequence ID" value="TDX48929.1"/>
    <property type="molecule type" value="Genomic_DNA"/>
</dbReference>
<feature type="transmembrane region" description="Helical" evidence="1">
    <location>
        <begin position="147"/>
        <end position="166"/>
    </location>
</feature>
<name>A0A4V3GXT2_9FIRM</name>
<sequence length="267" mass="30732">MKLTIMIFLSMTSIFCMLSIVGLYFLLSKQEDKLKVNNEEYRFGILKTSLIISLFFSSILFIGAIAIFIIKSVLMQIIIFLITGVGFVILRKNLVVNIEDSDKNKQQGILDSANIVEYKESKLSSIGYGFLGVFWSAFWLFLFNYNLFLSLLGTLVGCGLLIKMIINSSVFKVKLFSDKLEYRFNFLKTVIIDFEDIGYIKMVNNLVGSKSIELTIYKSNYISSQKKEIKRKMKITNLKNKIKFIKDLVKRIPKIEFDEEVEGIIKS</sequence>
<evidence type="ECO:0000313" key="2">
    <source>
        <dbReference type="EMBL" id="TDX48929.1"/>
    </source>
</evidence>
<keyword evidence="1" id="KW-1133">Transmembrane helix</keyword>
<evidence type="ECO:0000313" key="3">
    <source>
        <dbReference type="Proteomes" id="UP000295832"/>
    </source>
</evidence>
<accession>A0A4V3GXT2</accession>
<proteinExistence type="predicted"/>
<organism evidence="2 3">
    <name type="scientific">Orenia marismortui</name>
    <dbReference type="NCBI Taxonomy" id="46469"/>
    <lineage>
        <taxon>Bacteria</taxon>
        <taxon>Bacillati</taxon>
        <taxon>Bacillota</taxon>
        <taxon>Clostridia</taxon>
        <taxon>Halanaerobiales</taxon>
        <taxon>Halobacteroidaceae</taxon>
        <taxon>Orenia</taxon>
    </lineage>
</organism>
<keyword evidence="1" id="KW-0472">Membrane</keyword>
<dbReference type="RefSeq" id="WP_134117829.1">
    <property type="nucleotide sequence ID" value="NZ_SOEG01000024.1"/>
</dbReference>
<feature type="transmembrane region" description="Helical" evidence="1">
    <location>
        <begin position="73"/>
        <end position="90"/>
    </location>
</feature>
<gene>
    <name evidence="2" type="ORF">C7959_12440</name>
</gene>
<feature type="transmembrane region" description="Helical" evidence="1">
    <location>
        <begin position="123"/>
        <end position="141"/>
    </location>
</feature>
<keyword evidence="3" id="KW-1185">Reference proteome</keyword>
<reference evidence="2 3" key="1">
    <citation type="submission" date="2019-03" db="EMBL/GenBank/DDBJ databases">
        <title>Subsurface microbial communities from deep shales in Ohio and West Virginia, USA.</title>
        <authorList>
            <person name="Wrighton K."/>
        </authorList>
    </citation>
    <scope>NUCLEOTIDE SEQUENCE [LARGE SCALE GENOMIC DNA]</scope>
    <source>
        <strain evidence="2 3">MSL 6dP</strain>
    </source>
</reference>
<feature type="transmembrane region" description="Helical" evidence="1">
    <location>
        <begin position="48"/>
        <end position="67"/>
    </location>
</feature>
<feature type="transmembrane region" description="Helical" evidence="1">
    <location>
        <begin position="6"/>
        <end position="27"/>
    </location>
</feature>
<dbReference type="AlphaFoldDB" id="A0A4V3GXT2"/>
<protein>
    <submittedName>
        <fullName evidence="2">Uncharacterized protein</fullName>
    </submittedName>
</protein>
<keyword evidence="1" id="KW-0812">Transmembrane</keyword>
<dbReference type="Proteomes" id="UP000295832">
    <property type="component" value="Unassembled WGS sequence"/>
</dbReference>
<evidence type="ECO:0000256" key="1">
    <source>
        <dbReference type="SAM" id="Phobius"/>
    </source>
</evidence>
<comment type="caution">
    <text evidence="2">The sequence shown here is derived from an EMBL/GenBank/DDBJ whole genome shotgun (WGS) entry which is preliminary data.</text>
</comment>